<gene>
    <name evidence="2" type="ORF">MPL3365_210156</name>
</gene>
<evidence type="ECO:0000313" key="3">
    <source>
        <dbReference type="Proteomes" id="UP000046122"/>
    </source>
</evidence>
<evidence type="ECO:0000313" key="2">
    <source>
        <dbReference type="EMBL" id="CDX55948.1"/>
    </source>
</evidence>
<keyword evidence="1" id="KW-0732">Signal</keyword>
<organism evidence="2 3">
    <name type="scientific">Mesorhizobium plurifarium</name>
    <dbReference type="NCBI Taxonomy" id="69974"/>
    <lineage>
        <taxon>Bacteria</taxon>
        <taxon>Pseudomonadati</taxon>
        <taxon>Pseudomonadota</taxon>
        <taxon>Alphaproteobacteria</taxon>
        <taxon>Hyphomicrobiales</taxon>
        <taxon>Phyllobacteriaceae</taxon>
        <taxon>Mesorhizobium</taxon>
    </lineage>
</organism>
<accession>A0A090G460</accession>
<reference evidence="2 3" key="1">
    <citation type="submission" date="2014-08" db="EMBL/GenBank/DDBJ databases">
        <authorList>
            <person name="Moulin Lionel"/>
        </authorList>
    </citation>
    <scope>NUCLEOTIDE SEQUENCE [LARGE SCALE GENOMIC DNA]</scope>
</reference>
<feature type="chain" id="PRO_5001856064" evidence="1">
    <location>
        <begin position="22"/>
        <end position="115"/>
    </location>
</feature>
<feature type="signal peptide" evidence="1">
    <location>
        <begin position="1"/>
        <end position="21"/>
    </location>
</feature>
<protein>
    <submittedName>
        <fullName evidence="2">Uncharacterized protein</fullName>
    </submittedName>
</protein>
<dbReference type="AlphaFoldDB" id="A0A090G460"/>
<evidence type="ECO:0000256" key="1">
    <source>
        <dbReference type="SAM" id="SignalP"/>
    </source>
</evidence>
<sequence length="115" mass="12061">MRKVVWAAATFWCAVAGQAFAYSDKQMAVMSHLGQAIAGTKICSKLEISEGEVAVMITAYKVDLGDPTVAVVIRSKIDETVSAWAGKGEDLACAGALILYGPSGSNVPGLLRIKD</sequence>
<proteinExistence type="predicted"/>
<name>A0A090G460_MESPL</name>
<dbReference type="EMBL" id="CCNE01000014">
    <property type="protein sequence ID" value="CDX55948.1"/>
    <property type="molecule type" value="Genomic_DNA"/>
</dbReference>
<dbReference type="Proteomes" id="UP000046122">
    <property type="component" value="Unassembled WGS sequence"/>
</dbReference>